<sequence length="183" mass="21389">MEDYRLSRVSVWNMSIEESRGSMTHSGFEQQFLPRHPLIAFEPYPEGVHPGCCCSWPLLRSWYLLNVAWFWFLLFVSAYFTYALRRPVPRKDEEDDLCDVRKLSAKQSVGDIFRYHDESIDSCKEAAEALDYCKAVFEYNSSAISAVETRLRHELKRAEELAEESSMKLAAINRDLEDEFLKI</sequence>
<gene>
    <name evidence="3" type="ORF">QR680_016738</name>
</gene>
<dbReference type="EMBL" id="JAUCMV010000004">
    <property type="protein sequence ID" value="KAK0403136.1"/>
    <property type="molecule type" value="Genomic_DNA"/>
</dbReference>
<evidence type="ECO:0000256" key="1">
    <source>
        <dbReference type="SAM" id="Coils"/>
    </source>
</evidence>
<organism evidence="3 4">
    <name type="scientific">Steinernema hermaphroditum</name>
    <dbReference type="NCBI Taxonomy" id="289476"/>
    <lineage>
        <taxon>Eukaryota</taxon>
        <taxon>Metazoa</taxon>
        <taxon>Ecdysozoa</taxon>
        <taxon>Nematoda</taxon>
        <taxon>Chromadorea</taxon>
        <taxon>Rhabditida</taxon>
        <taxon>Tylenchina</taxon>
        <taxon>Panagrolaimomorpha</taxon>
        <taxon>Strongyloidoidea</taxon>
        <taxon>Steinernematidae</taxon>
        <taxon>Steinernema</taxon>
    </lineage>
</organism>
<protein>
    <submittedName>
        <fullName evidence="3">Uncharacterized protein</fullName>
    </submittedName>
</protein>
<proteinExistence type="predicted"/>
<feature type="coiled-coil region" evidence="1">
    <location>
        <begin position="144"/>
        <end position="175"/>
    </location>
</feature>
<keyword evidence="2" id="KW-0812">Transmembrane</keyword>
<reference evidence="3" key="1">
    <citation type="submission" date="2023-06" db="EMBL/GenBank/DDBJ databases">
        <title>Genomic analysis of the entomopathogenic nematode Steinernema hermaphroditum.</title>
        <authorList>
            <person name="Schwarz E.M."/>
            <person name="Heppert J.K."/>
            <person name="Baniya A."/>
            <person name="Schwartz H.T."/>
            <person name="Tan C.-H."/>
            <person name="Antoshechkin I."/>
            <person name="Sternberg P.W."/>
            <person name="Goodrich-Blair H."/>
            <person name="Dillman A.R."/>
        </authorList>
    </citation>
    <scope>NUCLEOTIDE SEQUENCE</scope>
    <source>
        <strain evidence="3">PS9179</strain>
        <tissue evidence="3">Whole animal</tissue>
    </source>
</reference>
<comment type="caution">
    <text evidence="3">The sequence shown here is derived from an EMBL/GenBank/DDBJ whole genome shotgun (WGS) entry which is preliminary data.</text>
</comment>
<keyword evidence="2" id="KW-0472">Membrane</keyword>
<evidence type="ECO:0000313" key="3">
    <source>
        <dbReference type="EMBL" id="KAK0403136.1"/>
    </source>
</evidence>
<keyword evidence="1" id="KW-0175">Coiled coil</keyword>
<dbReference type="Proteomes" id="UP001175271">
    <property type="component" value="Unassembled WGS sequence"/>
</dbReference>
<keyword evidence="4" id="KW-1185">Reference proteome</keyword>
<feature type="transmembrane region" description="Helical" evidence="2">
    <location>
        <begin position="63"/>
        <end position="84"/>
    </location>
</feature>
<keyword evidence="2" id="KW-1133">Transmembrane helix</keyword>
<evidence type="ECO:0000256" key="2">
    <source>
        <dbReference type="SAM" id="Phobius"/>
    </source>
</evidence>
<evidence type="ECO:0000313" key="4">
    <source>
        <dbReference type="Proteomes" id="UP001175271"/>
    </source>
</evidence>
<name>A0AA39HD94_9BILA</name>
<accession>A0AA39HD94</accession>
<dbReference type="AlphaFoldDB" id="A0AA39HD94"/>